<sequence length="238" mass="26289">NADFTDSLNVSDAKVPLEKIKCETRFMDEIEIHKEETKVEISDLLNTSASNASSDTPRSLDSNLTNGPMSADFLPQNCSSRVVQSQKNYNSVSTQCCLDEENSFASYLMGLPKTTILPNTETINKIVFTNEPSASKTYLFSTLTPIISSSAVEEESSLNRLKAVPRTKILRNTENINQVLMTNKPPARNVCLCSEPVISSSVEEGESVENCLETHPRIILPNTETVNKMLITNKPPAR</sequence>
<accession>A0A1B6KSV0</accession>
<organism evidence="2">
    <name type="scientific">Graphocephala atropunctata</name>
    <dbReference type="NCBI Taxonomy" id="36148"/>
    <lineage>
        <taxon>Eukaryota</taxon>
        <taxon>Metazoa</taxon>
        <taxon>Ecdysozoa</taxon>
        <taxon>Arthropoda</taxon>
        <taxon>Hexapoda</taxon>
        <taxon>Insecta</taxon>
        <taxon>Pterygota</taxon>
        <taxon>Neoptera</taxon>
        <taxon>Paraneoptera</taxon>
        <taxon>Hemiptera</taxon>
        <taxon>Auchenorrhyncha</taxon>
        <taxon>Membracoidea</taxon>
        <taxon>Cicadellidae</taxon>
        <taxon>Cicadellinae</taxon>
        <taxon>Cicadellini</taxon>
        <taxon>Graphocephala</taxon>
    </lineage>
</organism>
<feature type="non-terminal residue" evidence="2">
    <location>
        <position position="238"/>
    </location>
</feature>
<gene>
    <name evidence="2" type="ORF">g.16197</name>
</gene>
<feature type="region of interest" description="Disordered" evidence="1">
    <location>
        <begin position="48"/>
        <end position="67"/>
    </location>
</feature>
<evidence type="ECO:0000256" key="1">
    <source>
        <dbReference type="SAM" id="MobiDB-lite"/>
    </source>
</evidence>
<protein>
    <submittedName>
        <fullName evidence="2">Uncharacterized protein</fullName>
    </submittedName>
</protein>
<dbReference type="EMBL" id="GEBQ01025479">
    <property type="protein sequence ID" value="JAT14498.1"/>
    <property type="molecule type" value="Transcribed_RNA"/>
</dbReference>
<dbReference type="AlphaFoldDB" id="A0A1B6KSV0"/>
<reference evidence="2" key="1">
    <citation type="submission" date="2015-11" db="EMBL/GenBank/DDBJ databases">
        <title>De novo transcriptome assembly of four potential Pierce s Disease insect vectors from Arizona vineyards.</title>
        <authorList>
            <person name="Tassone E.E."/>
        </authorList>
    </citation>
    <scope>NUCLEOTIDE SEQUENCE</scope>
</reference>
<proteinExistence type="predicted"/>
<evidence type="ECO:0000313" key="2">
    <source>
        <dbReference type="EMBL" id="JAT14498.1"/>
    </source>
</evidence>
<feature type="non-terminal residue" evidence="2">
    <location>
        <position position="1"/>
    </location>
</feature>
<name>A0A1B6KSV0_9HEMI</name>